<proteinExistence type="predicted"/>
<keyword evidence="6 8" id="KW-0472">Membrane</keyword>
<dbReference type="AlphaFoldDB" id="A0A4R3LV55"/>
<evidence type="ECO:0000313" key="10">
    <source>
        <dbReference type="Proteomes" id="UP000295525"/>
    </source>
</evidence>
<evidence type="ECO:0000256" key="4">
    <source>
        <dbReference type="ARBA" id="ARBA00022692"/>
    </source>
</evidence>
<dbReference type="GO" id="GO:0005886">
    <property type="term" value="C:plasma membrane"/>
    <property type="evidence" value="ECO:0007669"/>
    <property type="project" value="UniProtKB-SubCell"/>
</dbReference>
<keyword evidence="10" id="KW-1185">Reference proteome</keyword>
<dbReference type="PANTHER" id="PTHR30462">
    <property type="entry name" value="INTERMEMBRANE TRANSPORT PROTEIN PQIB-RELATED"/>
    <property type="match status" value="1"/>
</dbReference>
<evidence type="ECO:0000256" key="5">
    <source>
        <dbReference type="ARBA" id="ARBA00022989"/>
    </source>
</evidence>
<organism evidence="9 10">
    <name type="scientific">Paralcaligenes ureilyticus</name>
    <dbReference type="NCBI Taxonomy" id="627131"/>
    <lineage>
        <taxon>Bacteria</taxon>
        <taxon>Pseudomonadati</taxon>
        <taxon>Pseudomonadota</taxon>
        <taxon>Betaproteobacteria</taxon>
        <taxon>Burkholderiales</taxon>
        <taxon>Alcaligenaceae</taxon>
        <taxon>Paralcaligenes</taxon>
    </lineage>
</organism>
<keyword evidence="2" id="KW-1003">Cell membrane</keyword>
<evidence type="ECO:0000256" key="2">
    <source>
        <dbReference type="ARBA" id="ARBA00022475"/>
    </source>
</evidence>
<dbReference type="Proteomes" id="UP000295525">
    <property type="component" value="Unassembled WGS sequence"/>
</dbReference>
<reference evidence="9 10" key="1">
    <citation type="submission" date="2019-03" db="EMBL/GenBank/DDBJ databases">
        <title>Genomic Encyclopedia of Type Strains, Phase IV (KMG-IV): sequencing the most valuable type-strain genomes for metagenomic binning, comparative biology and taxonomic classification.</title>
        <authorList>
            <person name="Goeker M."/>
        </authorList>
    </citation>
    <scope>NUCLEOTIDE SEQUENCE [LARGE SCALE GENOMIC DNA]</scope>
    <source>
        <strain evidence="9 10">DSM 24591</strain>
    </source>
</reference>
<dbReference type="OrthoDB" id="9800207at2"/>
<gene>
    <name evidence="9" type="ORF">EDC26_11293</name>
</gene>
<feature type="transmembrane region" description="Helical" evidence="8">
    <location>
        <begin position="46"/>
        <end position="64"/>
    </location>
</feature>
<evidence type="ECO:0000256" key="3">
    <source>
        <dbReference type="ARBA" id="ARBA00022519"/>
    </source>
</evidence>
<feature type="transmembrane region" description="Helical" evidence="8">
    <location>
        <begin position="93"/>
        <end position="118"/>
    </location>
</feature>
<dbReference type="InterPro" id="IPR051800">
    <property type="entry name" value="PqiA-PqiB_transport"/>
</dbReference>
<comment type="caution">
    <text evidence="9">The sequence shown here is derived from an EMBL/GenBank/DDBJ whole genome shotgun (WGS) entry which is preliminary data.</text>
</comment>
<name>A0A4R3LV55_9BURK</name>
<dbReference type="PROSITE" id="PS51257">
    <property type="entry name" value="PROKAR_LIPOPROTEIN"/>
    <property type="match status" value="1"/>
</dbReference>
<dbReference type="EMBL" id="SMAJ01000012">
    <property type="protein sequence ID" value="TCT04500.1"/>
    <property type="molecule type" value="Genomic_DNA"/>
</dbReference>
<evidence type="ECO:0000256" key="7">
    <source>
        <dbReference type="SAM" id="MobiDB-lite"/>
    </source>
</evidence>
<keyword evidence="3" id="KW-0997">Cell inner membrane</keyword>
<feature type="region of interest" description="Disordered" evidence="7">
    <location>
        <begin position="405"/>
        <end position="437"/>
    </location>
</feature>
<dbReference type="InterPro" id="IPR007498">
    <property type="entry name" value="PqiA-like"/>
</dbReference>
<evidence type="ECO:0000256" key="1">
    <source>
        <dbReference type="ARBA" id="ARBA00004533"/>
    </source>
</evidence>
<feature type="compositionally biased region" description="Low complexity" evidence="7">
    <location>
        <begin position="415"/>
        <end position="429"/>
    </location>
</feature>
<keyword evidence="4 8" id="KW-0812">Transmembrane</keyword>
<feature type="transmembrane region" description="Helical" evidence="8">
    <location>
        <begin position="303"/>
        <end position="326"/>
    </location>
</feature>
<feature type="transmembrane region" description="Helical" evidence="8">
    <location>
        <begin position="139"/>
        <end position="160"/>
    </location>
</feature>
<evidence type="ECO:0000313" key="9">
    <source>
        <dbReference type="EMBL" id="TCT04500.1"/>
    </source>
</evidence>
<evidence type="ECO:0000256" key="6">
    <source>
        <dbReference type="ARBA" id="ARBA00023136"/>
    </source>
</evidence>
<comment type="subcellular location">
    <subcellularLocation>
        <location evidence="1">Cell inner membrane</location>
    </subcellularLocation>
</comment>
<feature type="transmembrane region" description="Helical" evidence="8">
    <location>
        <begin position="346"/>
        <end position="368"/>
    </location>
</feature>
<sequence>MTRRPLIACPHCAQLHERIPIAQGASAACVRCGYALYRQSALPLKGWLALTLAALLVFAIANYFPIATLTANGRQIDATLPHALVLTWQQGRLLVAIMTGLFGFVLPLMQLLFLFWALHAIISRRLPADFHFGMRVLQGFSSWCMVPVLLLGILVAIVKLSGLARLEPGPGLWAFGVLTVLLTVLSRVTALRLWHCAEDDGLTPLSGARVEPGHVVGACHSCGNVQNIESVSGSYSCERCGANNHFRKPDSVSRTWAFVIAASILYIPANILPVMQVRLPTGVTAHTILGGVIELWRLGSWDLALIVFVASVVVPMTKLFALAVLLAQRRWKGVAIARQRTRLYELIEFIGQWSMLDVFVVLLLAAMVDFPGLSQVTVGPGAASFGVVVVLTMFAAMSYDPRRGWDADPSRDPRSSPARGRSAGSDRSPVNPTTQIV</sequence>
<feature type="compositionally biased region" description="Basic and acidic residues" evidence="7">
    <location>
        <begin position="405"/>
        <end position="414"/>
    </location>
</feature>
<dbReference type="PANTHER" id="PTHR30462:SF3">
    <property type="entry name" value="INTERMEMBRANE TRANSPORT PROTEIN PQIA"/>
    <property type="match status" value="1"/>
</dbReference>
<dbReference type="Pfam" id="PF04403">
    <property type="entry name" value="PqiA"/>
    <property type="match status" value="2"/>
</dbReference>
<protein>
    <submittedName>
        <fullName evidence="9">Paraquat-inducible protein A</fullName>
    </submittedName>
</protein>
<accession>A0A4R3LV55</accession>
<keyword evidence="5 8" id="KW-1133">Transmembrane helix</keyword>
<dbReference type="RefSeq" id="WP_132583971.1">
    <property type="nucleotide sequence ID" value="NZ_SMAJ01000012.1"/>
</dbReference>
<feature type="transmembrane region" description="Helical" evidence="8">
    <location>
        <begin position="380"/>
        <end position="399"/>
    </location>
</feature>
<feature type="transmembrane region" description="Helical" evidence="8">
    <location>
        <begin position="256"/>
        <end position="275"/>
    </location>
</feature>
<evidence type="ECO:0000256" key="8">
    <source>
        <dbReference type="SAM" id="Phobius"/>
    </source>
</evidence>
<feature type="transmembrane region" description="Helical" evidence="8">
    <location>
        <begin position="172"/>
        <end position="190"/>
    </location>
</feature>